<accession>A0AAW8ZX31</accession>
<protein>
    <submittedName>
        <fullName evidence="2">Uncharacterized protein</fullName>
    </submittedName>
</protein>
<feature type="transmembrane region" description="Helical" evidence="1">
    <location>
        <begin position="85"/>
        <end position="104"/>
    </location>
</feature>
<feature type="transmembrane region" description="Helical" evidence="1">
    <location>
        <begin position="110"/>
        <end position="128"/>
    </location>
</feature>
<organism evidence="2 3">
    <name type="scientific">Xanthomonas hortorum pv. vitians</name>
    <dbReference type="NCBI Taxonomy" id="83224"/>
    <lineage>
        <taxon>Bacteria</taxon>
        <taxon>Pseudomonadati</taxon>
        <taxon>Pseudomonadota</taxon>
        <taxon>Gammaproteobacteria</taxon>
        <taxon>Lysobacterales</taxon>
        <taxon>Lysobacteraceae</taxon>
        <taxon>Xanthomonas</taxon>
    </lineage>
</organism>
<dbReference type="AlphaFoldDB" id="A0AAW8ZX31"/>
<name>A0AAW8ZX31_9XANT</name>
<feature type="transmembrane region" description="Helical" evidence="1">
    <location>
        <begin position="49"/>
        <end position="73"/>
    </location>
</feature>
<reference evidence="2 3" key="1">
    <citation type="submission" date="2023-10" db="EMBL/GenBank/DDBJ databases">
        <title>A new tool for lettuce pathogen research.</title>
        <authorList>
            <person name="Horton K.N."/>
            <person name="Cseke L.J."/>
            <person name="Badiwe M."/>
            <person name="Tesfaye D."/>
            <person name="Klein A."/>
            <person name="Su J."/>
            <person name="Potnis N."/>
            <person name="Gassmann W."/>
        </authorList>
    </citation>
    <scope>NUCLEOTIDE SEQUENCE [LARGE SCALE GENOMIC DNA]</scope>
    <source>
        <strain evidence="2 3">JSKH1901</strain>
    </source>
</reference>
<evidence type="ECO:0000313" key="3">
    <source>
        <dbReference type="Proteomes" id="UP001187425"/>
    </source>
</evidence>
<dbReference type="Proteomes" id="UP001187425">
    <property type="component" value="Unassembled WGS sequence"/>
</dbReference>
<keyword evidence="1" id="KW-0812">Transmembrane</keyword>
<gene>
    <name evidence="2" type="ORF">R4K57_21075</name>
</gene>
<feature type="non-terminal residue" evidence="2">
    <location>
        <position position="1"/>
    </location>
</feature>
<keyword evidence="1" id="KW-0472">Membrane</keyword>
<comment type="caution">
    <text evidence="2">The sequence shown here is derived from an EMBL/GenBank/DDBJ whole genome shotgun (WGS) entry which is preliminary data.</text>
</comment>
<proteinExistence type="predicted"/>
<sequence length="170" mass="17836">ERVNMAGGVIGLVGGLTETTGMVLEKTPWGQTRLSWQFRFQAVVIESRAGWFTGVGKMMGVVGGVIGGVLAIVDGFKTLAKHPVIGTLIMSLGFISVVAAFLLLTSSTGIGIIIGLIVAVIMVVVYLIKPNALQDFLIDTLYGRSDGGGEKNGFKGLAQQQIALENIAKS</sequence>
<keyword evidence="1" id="KW-1133">Transmembrane helix</keyword>
<dbReference type="EMBL" id="JAWMQI010000116">
    <property type="protein sequence ID" value="MDV7250834.1"/>
    <property type="molecule type" value="Genomic_DNA"/>
</dbReference>
<evidence type="ECO:0000313" key="2">
    <source>
        <dbReference type="EMBL" id="MDV7250834.1"/>
    </source>
</evidence>
<evidence type="ECO:0000256" key="1">
    <source>
        <dbReference type="SAM" id="Phobius"/>
    </source>
</evidence>